<dbReference type="InterPro" id="IPR044730">
    <property type="entry name" value="RNase_H-like_dom_plant"/>
</dbReference>
<feature type="domain" description="RNase H type-1" evidence="1">
    <location>
        <begin position="226"/>
        <end position="306"/>
    </location>
</feature>
<dbReference type="InterPro" id="IPR002156">
    <property type="entry name" value="RNaseH_domain"/>
</dbReference>
<dbReference type="EMBL" id="QZWG01000019">
    <property type="protein sequence ID" value="RZB47694.1"/>
    <property type="molecule type" value="Genomic_DNA"/>
</dbReference>
<comment type="caution">
    <text evidence="2">The sequence shown here is derived from an EMBL/GenBank/DDBJ whole genome shotgun (WGS) entry which is preliminary data.</text>
</comment>
<organism evidence="2 3">
    <name type="scientific">Glycine soja</name>
    <name type="common">Wild soybean</name>
    <dbReference type="NCBI Taxonomy" id="3848"/>
    <lineage>
        <taxon>Eukaryota</taxon>
        <taxon>Viridiplantae</taxon>
        <taxon>Streptophyta</taxon>
        <taxon>Embryophyta</taxon>
        <taxon>Tracheophyta</taxon>
        <taxon>Spermatophyta</taxon>
        <taxon>Magnoliopsida</taxon>
        <taxon>eudicotyledons</taxon>
        <taxon>Gunneridae</taxon>
        <taxon>Pentapetalae</taxon>
        <taxon>rosids</taxon>
        <taxon>fabids</taxon>
        <taxon>Fabales</taxon>
        <taxon>Fabaceae</taxon>
        <taxon>Papilionoideae</taxon>
        <taxon>50 kb inversion clade</taxon>
        <taxon>NPAAA clade</taxon>
        <taxon>indigoferoid/millettioid clade</taxon>
        <taxon>Phaseoleae</taxon>
        <taxon>Glycine</taxon>
        <taxon>Glycine subgen. Soja</taxon>
    </lineage>
</organism>
<dbReference type="AlphaFoldDB" id="A0A445FFW3"/>
<dbReference type="CDD" id="cd06222">
    <property type="entry name" value="RNase_H_like"/>
    <property type="match status" value="1"/>
</dbReference>
<dbReference type="SUPFAM" id="SSF53098">
    <property type="entry name" value="Ribonuclease H-like"/>
    <property type="match status" value="1"/>
</dbReference>
<keyword evidence="3" id="KW-1185">Reference proteome</keyword>
<dbReference type="Gene3D" id="3.30.420.10">
    <property type="entry name" value="Ribonuclease H-like superfamily/Ribonuclease H"/>
    <property type="match status" value="1"/>
</dbReference>
<protein>
    <recommendedName>
        <fullName evidence="1">RNase H type-1 domain-containing protein</fullName>
    </recommendedName>
</protein>
<dbReference type="Pfam" id="PF13456">
    <property type="entry name" value="RVT_3"/>
    <property type="match status" value="1"/>
</dbReference>
<accession>A0A445FFW3</accession>
<reference evidence="2 3" key="1">
    <citation type="submission" date="2018-09" db="EMBL/GenBank/DDBJ databases">
        <title>A high-quality reference genome of wild soybean provides a powerful tool to mine soybean genomes.</title>
        <authorList>
            <person name="Xie M."/>
            <person name="Chung C.Y.L."/>
            <person name="Li M.-W."/>
            <person name="Wong F.-L."/>
            <person name="Chan T.-F."/>
            <person name="Lam H.-M."/>
        </authorList>
    </citation>
    <scope>NUCLEOTIDE SEQUENCE [LARGE SCALE GENOMIC DNA]</scope>
    <source>
        <strain evidence="3">cv. W05</strain>
        <tissue evidence="2">Hypocotyl of etiolated seedlings</tissue>
    </source>
</reference>
<dbReference type="InterPro" id="IPR012337">
    <property type="entry name" value="RNaseH-like_sf"/>
</dbReference>
<proteinExistence type="predicted"/>
<sequence length="339" mass="40040">MIDDFKLNRGLHQGDPLSPYMFLLCMEKLVLLIQAKVSKATCAQVKLVKKVLGLFFKASGLKVNAQKFIFYAFSNLKRQEITKFASILQFYHTTNLEKLWVKMLTDKYMNGLMIMNGQVKPGSSYIWRSMMKAYDQLEDGFKFKLRRGKVSLFYKQWFDEDLLCQHLEEVHEMDIHLSINNVWCGYAEEDLLHLIRDCSQALVIWKHFHLDSNVNFWCFYGYAMNLFVELTIIRQGLQLIWRLGHHVVVCKLDSKTVLFLICDANTRYHPHVAIITKIKDYMSKPWRLHFCHVLREGNKCVDVLARIESSHEDNFVQWDTPPQQLYSLRLVVRVVYIRL</sequence>
<evidence type="ECO:0000313" key="2">
    <source>
        <dbReference type="EMBL" id="RZB47694.1"/>
    </source>
</evidence>
<dbReference type="GO" id="GO:0004523">
    <property type="term" value="F:RNA-DNA hybrid ribonuclease activity"/>
    <property type="evidence" value="ECO:0007669"/>
    <property type="project" value="InterPro"/>
</dbReference>
<gene>
    <name evidence="2" type="ORF">D0Y65_051324</name>
</gene>
<name>A0A445FFW3_GLYSO</name>
<dbReference type="PANTHER" id="PTHR34023">
    <property type="entry name" value="RNASE H DOMAIN-CONTAINING PROTEIN"/>
    <property type="match status" value="1"/>
</dbReference>
<evidence type="ECO:0000259" key="1">
    <source>
        <dbReference type="Pfam" id="PF13456"/>
    </source>
</evidence>
<evidence type="ECO:0000313" key="3">
    <source>
        <dbReference type="Proteomes" id="UP000289340"/>
    </source>
</evidence>
<dbReference type="GO" id="GO:0003676">
    <property type="term" value="F:nucleic acid binding"/>
    <property type="evidence" value="ECO:0007669"/>
    <property type="project" value="InterPro"/>
</dbReference>
<dbReference type="InterPro" id="IPR036397">
    <property type="entry name" value="RNaseH_sf"/>
</dbReference>
<dbReference type="PANTHER" id="PTHR34023:SF5">
    <property type="entry name" value="RNASE H TYPE-1 DOMAIN-CONTAINING PROTEIN"/>
    <property type="match status" value="1"/>
</dbReference>
<dbReference type="Proteomes" id="UP000289340">
    <property type="component" value="Chromosome 19"/>
</dbReference>